<evidence type="ECO:0000313" key="3">
    <source>
        <dbReference type="EMBL" id="MBA5777303.1"/>
    </source>
</evidence>
<keyword evidence="3" id="KW-0808">Transferase</keyword>
<comment type="caution">
    <text evidence="3">The sequence shown here is derived from an EMBL/GenBank/DDBJ whole genome shotgun (WGS) entry which is preliminary data.</text>
</comment>
<dbReference type="Proteomes" id="UP000541109">
    <property type="component" value="Unassembled WGS sequence"/>
</dbReference>
<protein>
    <submittedName>
        <fullName evidence="3">Class II glutamine amidotransferase</fullName>
    </submittedName>
</protein>
<keyword evidence="1 3" id="KW-0315">Glutamine amidotransferase</keyword>
<dbReference type="RefSeq" id="WP_182164558.1">
    <property type="nucleotide sequence ID" value="NZ_JACFXV010000048.1"/>
</dbReference>
<dbReference type="Gene3D" id="3.60.20.10">
    <property type="entry name" value="Glutamine Phosphoribosylpyrophosphate, subunit 1, domain 1"/>
    <property type="match status" value="1"/>
</dbReference>
<dbReference type="InterPro" id="IPR026869">
    <property type="entry name" value="EgtC-like"/>
</dbReference>
<proteinExistence type="predicted"/>
<keyword evidence="4" id="KW-1185">Reference proteome</keyword>
<accession>A0A839ACD5</accession>
<dbReference type="CDD" id="cd01908">
    <property type="entry name" value="YafJ"/>
    <property type="match status" value="1"/>
</dbReference>
<dbReference type="PANTHER" id="PTHR43187:SF1">
    <property type="entry name" value="GLUTAMINE AMIDOTRANSFERASE DUG3-RELATED"/>
    <property type="match status" value="1"/>
</dbReference>
<dbReference type="InterPro" id="IPR029055">
    <property type="entry name" value="Ntn_hydrolases_N"/>
</dbReference>
<name>A0A839ACD5_9HYPH</name>
<dbReference type="PROSITE" id="PS51278">
    <property type="entry name" value="GATASE_TYPE_2"/>
    <property type="match status" value="1"/>
</dbReference>
<evidence type="ECO:0000256" key="1">
    <source>
        <dbReference type="ARBA" id="ARBA00022962"/>
    </source>
</evidence>
<evidence type="ECO:0000259" key="2">
    <source>
        <dbReference type="PROSITE" id="PS51278"/>
    </source>
</evidence>
<sequence>MCRWLAYQGAPIFLADLVSRPGHSLIAQSRRCAEAKVDMNGDGFGLGWYGECPEPGLYRDVHPAWSDENLLSLTEQIRSRQFFAHVRASTGTATSRANCHPFRYRNWLFMHNGQIGGYERIRRKVEALIDDRVYPSRSGTTDSEAIFLSVMSRNPEEDPLAAVAGVLDSIFALMREAGIEEPLRFTAALADGDRLLAIRMASDGNAPSLYWRRCEKGLSVVSEPLDQTREGWRAVPAGHALVFGGDGDPVFKSLGSIGASRAA</sequence>
<reference evidence="3 4" key="1">
    <citation type="submission" date="2020-07" db="EMBL/GenBank/DDBJ databases">
        <title>Stappia sp., F7233, whole genome shotgun sequencing project.</title>
        <authorList>
            <person name="Jiang S."/>
            <person name="Liu Z.W."/>
            <person name="Du Z.J."/>
        </authorList>
    </citation>
    <scope>NUCLEOTIDE SEQUENCE [LARGE SCALE GENOMIC DNA]</scope>
    <source>
        <strain evidence="3 4">F7233</strain>
    </source>
</reference>
<feature type="domain" description="Glutamine amidotransferase type-2" evidence="2">
    <location>
        <begin position="2"/>
        <end position="246"/>
    </location>
</feature>
<evidence type="ECO:0000313" key="4">
    <source>
        <dbReference type="Proteomes" id="UP000541109"/>
    </source>
</evidence>
<dbReference type="InterPro" id="IPR052373">
    <property type="entry name" value="Gamma-glu_amide_hydrolase"/>
</dbReference>
<gene>
    <name evidence="3" type="ORF">H2509_09205</name>
</gene>
<dbReference type="InterPro" id="IPR017932">
    <property type="entry name" value="GATase_2_dom"/>
</dbReference>
<dbReference type="SUPFAM" id="SSF56235">
    <property type="entry name" value="N-terminal nucleophile aminohydrolases (Ntn hydrolases)"/>
    <property type="match status" value="1"/>
</dbReference>
<organism evidence="3 4">
    <name type="scientific">Stappia albiluteola</name>
    <dbReference type="NCBI Taxonomy" id="2758565"/>
    <lineage>
        <taxon>Bacteria</taxon>
        <taxon>Pseudomonadati</taxon>
        <taxon>Pseudomonadota</taxon>
        <taxon>Alphaproteobacteria</taxon>
        <taxon>Hyphomicrobiales</taxon>
        <taxon>Stappiaceae</taxon>
        <taxon>Stappia</taxon>
    </lineage>
</organism>
<dbReference type="GO" id="GO:0016740">
    <property type="term" value="F:transferase activity"/>
    <property type="evidence" value="ECO:0007669"/>
    <property type="project" value="UniProtKB-KW"/>
</dbReference>
<dbReference type="Pfam" id="PF13230">
    <property type="entry name" value="GATase_4"/>
    <property type="match status" value="1"/>
</dbReference>
<dbReference type="PANTHER" id="PTHR43187">
    <property type="entry name" value="GLUTAMINE AMIDOTRANSFERASE DUG3-RELATED"/>
    <property type="match status" value="1"/>
</dbReference>
<dbReference type="EMBL" id="JACFXV010000048">
    <property type="protein sequence ID" value="MBA5777303.1"/>
    <property type="molecule type" value="Genomic_DNA"/>
</dbReference>
<dbReference type="AlphaFoldDB" id="A0A839ACD5"/>